<evidence type="ECO:0000313" key="8">
    <source>
        <dbReference type="EMBL" id="CAG9807552.1"/>
    </source>
</evidence>
<feature type="repeat" description="TPR" evidence="7">
    <location>
        <begin position="614"/>
        <end position="647"/>
    </location>
</feature>
<dbReference type="AlphaFoldDB" id="A0A9N9WVY0"/>
<name>A0A9N9WVY0_9DIPT</name>
<keyword evidence="1" id="KW-0132">Cell division</keyword>
<keyword evidence="9" id="KW-1185">Reference proteome</keyword>
<evidence type="ECO:0000313" key="9">
    <source>
        <dbReference type="Proteomes" id="UP001153620"/>
    </source>
</evidence>
<keyword evidence="4" id="KW-0833">Ubl conjugation pathway</keyword>
<dbReference type="Gene3D" id="1.25.40.10">
    <property type="entry name" value="Tetratricopeptide repeat domain"/>
    <property type="match status" value="2"/>
</dbReference>
<dbReference type="PANTHER" id="PTHR12558">
    <property type="entry name" value="CELL DIVISION CYCLE 16,23,27"/>
    <property type="match status" value="1"/>
</dbReference>
<evidence type="ECO:0000256" key="2">
    <source>
        <dbReference type="ARBA" id="ARBA00022737"/>
    </source>
</evidence>
<organism evidence="8 9">
    <name type="scientific">Chironomus riparius</name>
    <dbReference type="NCBI Taxonomy" id="315576"/>
    <lineage>
        <taxon>Eukaryota</taxon>
        <taxon>Metazoa</taxon>
        <taxon>Ecdysozoa</taxon>
        <taxon>Arthropoda</taxon>
        <taxon>Hexapoda</taxon>
        <taxon>Insecta</taxon>
        <taxon>Pterygota</taxon>
        <taxon>Neoptera</taxon>
        <taxon>Endopterygota</taxon>
        <taxon>Diptera</taxon>
        <taxon>Nematocera</taxon>
        <taxon>Chironomoidea</taxon>
        <taxon>Chironomidae</taxon>
        <taxon>Chironominae</taxon>
        <taxon>Chironomus</taxon>
    </lineage>
</organism>
<dbReference type="OrthoDB" id="10006270at2759"/>
<evidence type="ECO:0000256" key="6">
    <source>
        <dbReference type="ARBA" id="ARBA00023306"/>
    </source>
</evidence>
<evidence type="ECO:0000256" key="3">
    <source>
        <dbReference type="ARBA" id="ARBA00022776"/>
    </source>
</evidence>
<dbReference type="SMART" id="SM00028">
    <property type="entry name" value="TPR"/>
    <property type="match status" value="8"/>
</dbReference>
<evidence type="ECO:0000256" key="1">
    <source>
        <dbReference type="ARBA" id="ARBA00022618"/>
    </source>
</evidence>
<dbReference type="InterPro" id="IPR019734">
    <property type="entry name" value="TPR_rpt"/>
</dbReference>
<dbReference type="GO" id="GO:0051301">
    <property type="term" value="P:cell division"/>
    <property type="evidence" value="ECO:0007669"/>
    <property type="project" value="UniProtKB-KW"/>
</dbReference>
<reference evidence="8" key="2">
    <citation type="submission" date="2022-10" db="EMBL/GenBank/DDBJ databases">
        <authorList>
            <consortium name="ENA_rothamsted_submissions"/>
            <consortium name="culmorum"/>
            <person name="King R."/>
        </authorList>
    </citation>
    <scope>NUCLEOTIDE SEQUENCE</scope>
</reference>
<keyword evidence="6" id="KW-0131">Cell cycle</keyword>
<evidence type="ECO:0000256" key="4">
    <source>
        <dbReference type="ARBA" id="ARBA00022786"/>
    </source>
</evidence>
<dbReference type="GO" id="GO:0005680">
    <property type="term" value="C:anaphase-promoting complex"/>
    <property type="evidence" value="ECO:0007669"/>
    <property type="project" value="TreeGrafter"/>
</dbReference>
<keyword evidence="5 7" id="KW-0802">TPR repeat</keyword>
<accession>A0A9N9WVY0</accession>
<keyword evidence="3" id="KW-0498">Mitosis</keyword>
<dbReference type="SUPFAM" id="SSF48452">
    <property type="entry name" value="TPR-like"/>
    <property type="match status" value="2"/>
</dbReference>
<reference evidence="8" key="1">
    <citation type="submission" date="2022-01" db="EMBL/GenBank/DDBJ databases">
        <authorList>
            <person name="King R."/>
        </authorList>
    </citation>
    <scope>NUCLEOTIDE SEQUENCE</scope>
</reference>
<sequence>MTTGQVIEESDMNQQFVSNDQITDIESYRKLVKNFLDLRRYKSALYWSEKVAVLSNNYPKDVYQIAQCMYMLKEYNRASHVIKKSGIETKNLLCLTLLVECLFASNDYQEALNLLNSSEIEDLNTSLHDETEIDPTISQVNDNLRNDMLASLYLLKAKILESMDKRTLAIDCYIQALHKSVYLTEALDALLQHEVLMSWEEKDLIHLIMPNKQLCNDADLKILKHLYDQKLKKYYSTSNQAVHPEKTPNNANILNTINEKIKAGETITDSRRSIGLSTSTTIKSATKAFPTPGAQSVMSPANKILFDLKNTSASAFSIQASLTRVSMLNNSRTLNTSKITINTIKNSEDALTADNALKLLENSVDIMVAKAEEFFYNCEYKKCLKIIEEILDRDPYHKRSLFIQIGCLMELKDSNALFYTAHKLVDFNPDDAISWYAVGSYYILINKTEQGRRYLSKAASLDRLFGPAWLSYGHSFAKEKEHDQAMAAYFKATQLMRGCHLPLLYIGVECGLTKNYEMAEKFFYQAMALAPLDVFVLHELGVIKYESELFEDAEEIFRSTLNMVTEMCKKNQEPISERWEPLLNNLGHCCRKNKKLAESLSFHTQALSLKPMNAQTYTSIGFVLALMGRLSEAVEAFHKSLALKRDDVIASTILKTVLEDLVEEMVENDDIVKEFKSDLMPVEATIDASEELKENTDANRKLKFDENEDLTEMSLDCD</sequence>
<dbReference type="EMBL" id="OU895879">
    <property type="protein sequence ID" value="CAG9807552.1"/>
    <property type="molecule type" value="Genomic_DNA"/>
</dbReference>
<keyword evidence="2" id="KW-0677">Repeat</keyword>
<dbReference type="Proteomes" id="UP001153620">
    <property type="component" value="Chromosome 3"/>
</dbReference>
<dbReference type="GO" id="GO:0005737">
    <property type="term" value="C:cytoplasm"/>
    <property type="evidence" value="ECO:0007669"/>
    <property type="project" value="TreeGrafter"/>
</dbReference>
<gene>
    <name evidence="8" type="ORF">CHIRRI_LOCUS10399</name>
</gene>
<dbReference type="PROSITE" id="PS50005">
    <property type="entry name" value="TPR"/>
    <property type="match status" value="1"/>
</dbReference>
<dbReference type="GO" id="GO:0045842">
    <property type="term" value="P:positive regulation of mitotic metaphase/anaphase transition"/>
    <property type="evidence" value="ECO:0007669"/>
    <property type="project" value="TreeGrafter"/>
</dbReference>
<dbReference type="GO" id="GO:0016567">
    <property type="term" value="P:protein ubiquitination"/>
    <property type="evidence" value="ECO:0007669"/>
    <property type="project" value="TreeGrafter"/>
</dbReference>
<dbReference type="InterPro" id="IPR011990">
    <property type="entry name" value="TPR-like_helical_dom_sf"/>
</dbReference>
<proteinExistence type="predicted"/>
<evidence type="ECO:0000256" key="5">
    <source>
        <dbReference type="ARBA" id="ARBA00022803"/>
    </source>
</evidence>
<evidence type="ECO:0008006" key="10">
    <source>
        <dbReference type="Google" id="ProtNLM"/>
    </source>
</evidence>
<protein>
    <recommendedName>
        <fullName evidence="10">Cell division cycle protein 16</fullName>
    </recommendedName>
</protein>
<dbReference type="Pfam" id="PF12895">
    <property type="entry name" value="ANAPC3"/>
    <property type="match status" value="1"/>
</dbReference>
<dbReference type="GO" id="GO:0031145">
    <property type="term" value="P:anaphase-promoting complex-dependent catabolic process"/>
    <property type="evidence" value="ECO:0007669"/>
    <property type="project" value="TreeGrafter"/>
</dbReference>
<evidence type="ECO:0000256" key="7">
    <source>
        <dbReference type="PROSITE-ProRule" id="PRU00339"/>
    </source>
</evidence>
<dbReference type="PANTHER" id="PTHR12558:SF9">
    <property type="entry name" value="CELL DIVISION CYCLE PROTEIN 16 HOMOLOG"/>
    <property type="match status" value="1"/>
</dbReference>